<name>A0A125NV77_HYPSL</name>
<evidence type="ECO:0000313" key="1">
    <source>
        <dbReference type="EMBL" id="KWT68938.1"/>
    </source>
</evidence>
<comment type="caution">
    <text evidence="1">The sequence shown here is derived from an EMBL/GenBank/DDBJ whole genome shotgun (WGS) entry which is preliminary data.</text>
</comment>
<proteinExistence type="predicted"/>
<sequence>MAEWNDTADTMTVTVLADTSQFQQQLADASRMGRQFGNALGSAFEGIAVKGKGVSDVLRSLALNLSQIVLKAALKPLTQSMGGALAGLFSGGGLAFANGGVIARGLPVPFASGGVIASPTTFPLAGGRTGLMGERGAEAIMPLARGPDGRLGVAAQGMGGGMNVMFNVTAQDADSFRRSEAQIAAMVTRAVALGQRNL</sequence>
<dbReference type="STRING" id="121290.APY04_1760"/>
<protein>
    <submittedName>
        <fullName evidence="1">Gene Transfer Agent tail tape measure</fullName>
    </submittedName>
</protein>
<dbReference type="Proteomes" id="UP000059074">
    <property type="component" value="Unassembled WGS sequence"/>
</dbReference>
<evidence type="ECO:0000313" key="2">
    <source>
        <dbReference type="Proteomes" id="UP000059074"/>
    </source>
</evidence>
<reference evidence="1 2" key="1">
    <citation type="submission" date="2015-10" db="EMBL/GenBank/DDBJ databases">
        <title>Transcriptomic analysis of a linuron degrading triple-species bacterial consortium.</title>
        <authorList>
            <person name="Albers P."/>
        </authorList>
    </citation>
    <scope>NUCLEOTIDE SEQUENCE [LARGE SCALE GENOMIC DNA]</scope>
    <source>
        <strain evidence="1 2">WDL6</strain>
    </source>
</reference>
<dbReference type="RefSeq" id="WP_068461642.1">
    <property type="nucleotide sequence ID" value="NZ_LMTR01000052.1"/>
</dbReference>
<dbReference type="OrthoDB" id="8448547at2"/>
<organism evidence="1 2">
    <name type="scientific">Hyphomicrobium sulfonivorans</name>
    <dbReference type="NCBI Taxonomy" id="121290"/>
    <lineage>
        <taxon>Bacteria</taxon>
        <taxon>Pseudomonadati</taxon>
        <taxon>Pseudomonadota</taxon>
        <taxon>Alphaproteobacteria</taxon>
        <taxon>Hyphomicrobiales</taxon>
        <taxon>Hyphomicrobiaceae</taxon>
        <taxon>Hyphomicrobium</taxon>
    </lineage>
</organism>
<accession>A0A125NV77</accession>
<dbReference type="PATRIC" id="fig|121290.4.peg.852"/>
<gene>
    <name evidence="1" type="ORF">APY04_1760</name>
</gene>
<keyword evidence="2" id="KW-1185">Reference proteome</keyword>
<dbReference type="EMBL" id="LMTR01000052">
    <property type="protein sequence ID" value="KWT68938.1"/>
    <property type="molecule type" value="Genomic_DNA"/>
</dbReference>
<dbReference type="AlphaFoldDB" id="A0A125NV77"/>